<dbReference type="PANTHER" id="PTHR43727">
    <property type="entry name" value="DIAMINOPIMELATE DECARBOXYLASE"/>
    <property type="match status" value="1"/>
</dbReference>
<feature type="domain" description="Orn/DAP/Arg decarboxylase 2 N-terminal" evidence="4">
    <location>
        <begin position="67"/>
        <end position="312"/>
    </location>
</feature>
<comment type="cofactor">
    <cofactor evidence="1">
        <name>pyridoxal 5'-phosphate</name>
        <dbReference type="ChEBI" id="CHEBI:597326"/>
    </cofactor>
</comment>
<dbReference type="OrthoDB" id="9802241at2"/>
<gene>
    <name evidence="5" type="ORF">LMTR13_00630</name>
</gene>
<dbReference type="Pfam" id="PF00278">
    <property type="entry name" value="Orn_DAP_Arg_deC"/>
    <property type="match status" value="1"/>
</dbReference>
<proteinExistence type="predicted"/>
<dbReference type="PANTHER" id="PTHR43727:SF2">
    <property type="entry name" value="GROUP IV DECARBOXYLASE"/>
    <property type="match status" value="1"/>
</dbReference>
<dbReference type="SUPFAM" id="SSF50621">
    <property type="entry name" value="Alanine racemase C-terminal domain-like"/>
    <property type="match status" value="1"/>
</dbReference>
<dbReference type="InterPro" id="IPR022643">
    <property type="entry name" value="De-COase2_C"/>
</dbReference>
<dbReference type="InterPro" id="IPR022644">
    <property type="entry name" value="De-COase2_N"/>
</dbReference>
<accession>A0A1B1U860</accession>
<dbReference type="GO" id="GO:0009089">
    <property type="term" value="P:lysine biosynthetic process via diaminopimelate"/>
    <property type="evidence" value="ECO:0007669"/>
    <property type="project" value="TreeGrafter"/>
</dbReference>
<evidence type="ECO:0000256" key="2">
    <source>
        <dbReference type="ARBA" id="ARBA00022898"/>
    </source>
</evidence>
<keyword evidence="2" id="KW-0663">Pyridoxal phosphate</keyword>
<dbReference type="GO" id="GO:0008836">
    <property type="term" value="F:diaminopimelate decarboxylase activity"/>
    <property type="evidence" value="ECO:0007669"/>
    <property type="project" value="TreeGrafter"/>
</dbReference>
<evidence type="ECO:0000313" key="5">
    <source>
        <dbReference type="EMBL" id="ANV98910.1"/>
    </source>
</evidence>
<keyword evidence="6" id="KW-1185">Reference proteome</keyword>
<reference evidence="5 6" key="1">
    <citation type="submission" date="2016-07" db="EMBL/GenBank/DDBJ databases">
        <title>Complete genome sequence of Bradyrhizobium icense LMTR 13T, a potential inoculant strain isolated from lima bean (Phaseolus lunatus) in Peru.</title>
        <authorList>
            <person name="Ormeno-Orrillo E."/>
            <person name="Duran D."/>
            <person name="Rogel M.A."/>
            <person name="Rey L."/>
            <person name="Imperial J."/>
            <person name="Ruiz-Argueso T."/>
            <person name="Martinez-Romero E."/>
        </authorList>
    </citation>
    <scope>NUCLEOTIDE SEQUENCE [LARGE SCALE GENOMIC DNA]</scope>
    <source>
        <strain evidence="5 6">LMTR 13</strain>
    </source>
</reference>
<evidence type="ECO:0008006" key="7">
    <source>
        <dbReference type="Google" id="ProtNLM"/>
    </source>
</evidence>
<dbReference type="AlphaFoldDB" id="A0A1B1U860"/>
<name>A0A1B1U860_9BRAD</name>
<sequence length="466" mass="51549">MRASQSKTYSPPTITGELGRGDAVVARNSHNRNVLPFCDQIDGVKIDDLVNRFGSPLFVFSERTVIETARRAKKAFNDVYPNTTFGWSYKTNYLKAICNIFHKEGWIAEIVSDFEYQKAEHAGVPGRDIIYNGPCKSRESLEHALRQGSLVQIDNWDELRAIEEIASTMHRPVDVGVRIWMDTGLTPAWSKFGFALANGEAARAVLRVISNPHLNLHTLHSHIGTYVLEPKAYAVAAERLVTLREMVFRKTGHLVPCINLGGGFPSSSLLHEMPENTKAPPIEEYAEAIAGVLNALPRVRRPQLRLETGRHLIDDAGYLIASVVAVKGAERDKAKPSSGKQTRGGYIVDAGVNLLYTSTWFKVGVMPTTPSDPLLTNAVKLYGCLCMNIDVIRQEVELPPLEVNDKLVLHPVGAYNLTQSMQFIGLRPAVVLIGLDGSVNVIRRRETLIDVESGEQVPTHLQLKAT</sequence>
<dbReference type="RefSeq" id="WP_065726234.1">
    <property type="nucleotide sequence ID" value="NZ_CP016428.1"/>
</dbReference>
<protein>
    <recommendedName>
        <fullName evidence="7">Diaminopimelate decarboxylase</fullName>
    </recommendedName>
</protein>
<dbReference type="EMBL" id="CP016428">
    <property type="protein sequence ID" value="ANV98910.1"/>
    <property type="molecule type" value="Genomic_DNA"/>
</dbReference>
<dbReference type="InterPro" id="IPR009006">
    <property type="entry name" value="Ala_racemase/Decarboxylase_C"/>
</dbReference>
<organism evidence="5 6">
    <name type="scientific">Bradyrhizobium icense</name>
    <dbReference type="NCBI Taxonomy" id="1274631"/>
    <lineage>
        <taxon>Bacteria</taxon>
        <taxon>Pseudomonadati</taxon>
        <taxon>Pseudomonadota</taxon>
        <taxon>Alphaproteobacteria</taxon>
        <taxon>Hyphomicrobiales</taxon>
        <taxon>Nitrobacteraceae</taxon>
        <taxon>Bradyrhizobium</taxon>
    </lineage>
</organism>
<evidence type="ECO:0000256" key="1">
    <source>
        <dbReference type="ARBA" id="ARBA00001933"/>
    </source>
</evidence>
<dbReference type="Pfam" id="PF02784">
    <property type="entry name" value="Orn_Arg_deC_N"/>
    <property type="match status" value="1"/>
</dbReference>
<evidence type="ECO:0000259" key="4">
    <source>
        <dbReference type="Pfam" id="PF02784"/>
    </source>
</evidence>
<evidence type="ECO:0000259" key="3">
    <source>
        <dbReference type="Pfam" id="PF00278"/>
    </source>
</evidence>
<dbReference type="STRING" id="1274631.LMTR13_00630"/>
<dbReference type="Proteomes" id="UP000092839">
    <property type="component" value="Chromosome"/>
</dbReference>
<dbReference type="InterPro" id="IPR029066">
    <property type="entry name" value="PLP-binding_barrel"/>
</dbReference>
<feature type="domain" description="Orn/DAP/Arg decarboxylase 2 C-terminal" evidence="3">
    <location>
        <begin position="313"/>
        <end position="413"/>
    </location>
</feature>
<dbReference type="SUPFAM" id="SSF51419">
    <property type="entry name" value="PLP-binding barrel"/>
    <property type="match status" value="1"/>
</dbReference>
<dbReference type="Gene3D" id="3.20.20.10">
    <property type="entry name" value="Alanine racemase"/>
    <property type="match status" value="1"/>
</dbReference>
<dbReference type="Gene3D" id="2.40.37.10">
    <property type="entry name" value="Lyase, Ornithine Decarboxylase, Chain A, domain 1"/>
    <property type="match status" value="1"/>
</dbReference>
<evidence type="ECO:0000313" key="6">
    <source>
        <dbReference type="Proteomes" id="UP000092839"/>
    </source>
</evidence>
<dbReference type="KEGG" id="bic:LMTR13_00630"/>